<dbReference type="EMBL" id="JBJUIK010000009">
    <property type="protein sequence ID" value="KAL3518987.1"/>
    <property type="molecule type" value="Genomic_DNA"/>
</dbReference>
<comment type="caution">
    <text evidence="1">The sequence shown here is derived from an EMBL/GenBank/DDBJ whole genome shotgun (WGS) entry which is preliminary data.</text>
</comment>
<dbReference type="AlphaFoldDB" id="A0ABD2ZLI5"/>
<name>A0ABD2ZLI5_9GENT</name>
<evidence type="ECO:0000313" key="1">
    <source>
        <dbReference type="EMBL" id="KAL3518987.1"/>
    </source>
</evidence>
<feature type="non-terminal residue" evidence="1">
    <location>
        <position position="66"/>
    </location>
</feature>
<organism evidence="1 2">
    <name type="scientific">Cinchona calisaya</name>
    <dbReference type="NCBI Taxonomy" id="153742"/>
    <lineage>
        <taxon>Eukaryota</taxon>
        <taxon>Viridiplantae</taxon>
        <taxon>Streptophyta</taxon>
        <taxon>Embryophyta</taxon>
        <taxon>Tracheophyta</taxon>
        <taxon>Spermatophyta</taxon>
        <taxon>Magnoliopsida</taxon>
        <taxon>eudicotyledons</taxon>
        <taxon>Gunneridae</taxon>
        <taxon>Pentapetalae</taxon>
        <taxon>asterids</taxon>
        <taxon>lamiids</taxon>
        <taxon>Gentianales</taxon>
        <taxon>Rubiaceae</taxon>
        <taxon>Cinchonoideae</taxon>
        <taxon>Cinchoneae</taxon>
        <taxon>Cinchona</taxon>
    </lineage>
</organism>
<accession>A0ABD2ZLI5</accession>
<reference evidence="1 2" key="1">
    <citation type="submission" date="2024-11" db="EMBL/GenBank/DDBJ databases">
        <title>A near-complete genome assembly of Cinchona calisaya.</title>
        <authorList>
            <person name="Lian D.C."/>
            <person name="Zhao X.W."/>
            <person name="Wei L."/>
        </authorList>
    </citation>
    <scope>NUCLEOTIDE SEQUENCE [LARGE SCALE GENOMIC DNA]</scope>
    <source>
        <tissue evidence="1">Nenye</tissue>
    </source>
</reference>
<protein>
    <submittedName>
        <fullName evidence="1">Uncharacterized protein</fullName>
    </submittedName>
</protein>
<sequence>MPPSLTTLSSKDHTLIQALLSRGPLKESEFRSIFNQVTGKSPGWPSGISLGLLVTLGNVSEYRFYW</sequence>
<dbReference type="Proteomes" id="UP001630127">
    <property type="component" value="Unassembled WGS sequence"/>
</dbReference>
<evidence type="ECO:0000313" key="2">
    <source>
        <dbReference type="Proteomes" id="UP001630127"/>
    </source>
</evidence>
<gene>
    <name evidence="1" type="ORF">ACH5RR_021576</name>
</gene>
<proteinExistence type="predicted"/>
<keyword evidence="2" id="KW-1185">Reference proteome</keyword>